<evidence type="ECO:0000256" key="1">
    <source>
        <dbReference type="SAM" id="MobiDB-lite"/>
    </source>
</evidence>
<accession>A0A4Z0H9G0</accession>
<dbReference type="EMBL" id="SRID01000056">
    <property type="protein sequence ID" value="TGB13988.1"/>
    <property type="molecule type" value="Genomic_DNA"/>
</dbReference>
<comment type="caution">
    <text evidence="2">The sequence shown here is derived from an EMBL/GenBank/DDBJ whole genome shotgun (WGS) entry which is preliminary data.</text>
</comment>
<proteinExistence type="predicted"/>
<reference evidence="2 3" key="1">
    <citation type="submission" date="2019-03" db="EMBL/GenBank/DDBJ databases">
        <authorList>
            <person name="Gonzalez-Pimentel J.L."/>
        </authorList>
    </citation>
    <scope>NUCLEOTIDE SEQUENCE [LARGE SCALE GENOMIC DNA]</scope>
    <source>
        <strain evidence="2 3">JCM 31289</strain>
    </source>
</reference>
<evidence type="ECO:0000313" key="2">
    <source>
        <dbReference type="EMBL" id="TGB13988.1"/>
    </source>
</evidence>
<dbReference type="AlphaFoldDB" id="A0A4Z0H9G0"/>
<dbReference type="OrthoDB" id="4565736at2"/>
<sequence length="86" mass="9586">MSVAHDHYPELHRLIDRLRPAQAEAVRSVVLQLVVDNTRDDAVGDEGSATQPRRRRLSFAGAIEAEPDLATRSSDILRQELGEPDQ</sequence>
<feature type="region of interest" description="Disordered" evidence="1">
    <location>
        <begin position="40"/>
        <end position="64"/>
    </location>
</feature>
<gene>
    <name evidence="2" type="ORF">E4099_08985</name>
</gene>
<protein>
    <submittedName>
        <fullName evidence="2">Uncharacterized protein</fullName>
    </submittedName>
</protein>
<dbReference type="Proteomes" id="UP000297948">
    <property type="component" value="Unassembled WGS sequence"/>
</dbReference>
<evidence type="ECO:0000313" key="3">
    <source>
        <dbReference type="Proteomes" id="UP000297948"/>
    </source>
</evidence>
<keyword evidence="3" id="KW-1185">Reference proteome</keyword>
<name>A0A4Z0H9G0_9ACTN</name>
<dbReference type="RefSeq" id="WP_135338446.1">
    <property type="nucleotide sequence ID" value="NZ_JBHLTX010000036.1"/>
</dbReference>
<organism evidence="2 3">
    <name type="scientific">Streptomyces palmae</name>
    <dbReference type="NCBI Taxonomy" id="1701085"/>
    <lineage>
        <taxon>Bacteria</taxon>
        <taxon>Bacillati</taxon>
        <taxon>Actinomycetota</taxon>
        <taxon>Actinomycetes</taxon>
        <taxon>Kitasatosporales</taxon>
        <taxon>Streptomycetaceae</taxon>
        <taxon>Streptomyces</taxon>
    </lineage>
</organism>